<evidence type="ECO:0000313" key="4">
    <source>
        <dbReference type="Proteomes" id="UP000192257"/>
    </source>
</evidence>
<sequence length="264" mass="28772">MKGKQQVTKGSESTSLVTKETTKGEALPLILPIWHFITVELLIYLLCHLASLGLILFTAGDVPFVSPRGGLLQQHRRLKPRPGETREAFDVFRGLGQAGSPASLAHQISADLVLTLVLWFSANGFFLVFIRRIDGVLANEKMRQQTSGNTETKIKENDEKSGENKKGTGRGFLQVECHTFLKDTIVVFSVILSIVIPICVISQPSNEVRSVGPVVVMLTAAANLCMIQVQGNSRGAQTFLNLFQALILIALVVLVAQANVFAYA</sequence>
<evidence type="ECO:0000313" key="3">
    <source>
        <dbReference type="EMBL" id="ORC85426.1"/>
    </source>
</evidence>
<feature type="transmembrane region" description="Helical" evidence="2">
    <location>
        <begin position="112"/>
        <end position="133"/>
    </location>
</feature>
<comment type="caution">
    <text evidence="3">The sequence shown here is derived from an EMBL/GenBank/DDBJ whole genome shotgun (WGS) entry which is preliminary data.</text>
</comment>
<reference evidence="3 4" key="1">
    <citation type="submission" date="2017-03" db="EMBL/GenBank/DDBJ databases">
        <title>An alternative strategy for trypanosome survival in the mammalian bloodstream revealed through genome and transcriptome analysis of the ubiquitous bovine parasite Trypanosoma (Megatrypanum) theileri.</title>
        <authorList>
            <person name="Kelly S."/>
            <person name="Ivens A."/>
            <person name="Mott A."/>
            <person name="O'Neill E."/>
            <person name="Emms D."/>
            <person name="Macleod O."/>
            <person name="Voorheis P."/>
            <person name="Matthews J."/>
            <person name="Matthews K."/>
            <person name="Carrington M."/>
        </authorList>
    </citation>
    <scope>NUCLEOTIDE SEQUENCE [LARGE SCALE GENOMIC DNA]</scope>
    <source>
        <strain evidence="3">Edinburgh</strain>
    </source>
</reference>
<feature type="compositionally biased region" description="Basic and acidic residues" evidence="1">
    <location>
        <begin position="152"/>
        <end position="166"/>
    </location>
</feature>
<feature type="transmembrane region" description="Helical" evidence="2">
    <location>
        <begin position="239"/>
        <end position="263"/>
    </location>
</feature>
<dbReference type="VEuPathDB" id="TriTrypDB:TM35_000351700"/>
<proteinExistence type="predicted"/>
<feature type="transmembrane region" description="Helical" evidence="2">
    <location>
        <begin position="185"/>
        <end position="204"/>
    </location>
</feature>
<keyword evidence="2" id="KW-1133">Transmembrane helix</keyword>
<evidence type="ECO:0000256" key="1">
    <source>
        <dbReference type="SAM" id="MobiDB-lite"/>
    </source>
</evidence>
<gene>
    <name evidence="3" type="ORF">TM35_000351700</name>
</gene>
<name>A0A1X0NL43_9TRYP</name>
<dbReference type="AlphaFoldDB" id="A0A1X0NL43"/>
<accession>A0A1X0NL43</accession>
<organism evidence="3 4">
    <name type="scientific">Trypanosoma theileri</name>
    <dbReference type="NCBI Taxonomy" id="67003"/>
    <lineage>
        <taxon>Eukaryota</taxon>
        <taxon>Discoba</taxon>
        <taxon>Euglenozoa</taxon>
        <taxon>Kinetoplastea</taxon>
        <taxon>Metakinetoplastina</taxon>
        <taxon>Trypanosomatida</taxon>
        <taxon>Trypanosomatidae</taxon>
        <taxon>Trypanosoma</taxon>
    </lineage>
</organism>
<feature type="transmembrane region" description="Helical" evidence="2">
    <location>
        <begin position="33"/>
        <end position="57"/>
    </location>
</feature>
<keyword evidence="2" id="KW-0812">Transmembrane</keyword>
<feature type="region of interest" description="Disordered" evidence="1">
    <location>
        <begin position="144"/>
        <end position="166"/>
    </location>
</feature>
<dbReference type="OrthoDB" id="246626at2759"/>
<feature type="transmembrane region" description="Helical" evidence="2">
    <location>
        <begin position="210"/>
        <end position="227"/>
    </location>
</feature>
<dbReference type="RefSeq" id="XP_028879492.1">
    <property type="nucleotide sequence ID" value="XM_029029223.1"/>
</dbReference>
<dbReference type="GeneID" id="39989003"/>
<evidence type="ECO:0000256" key="2">
    <source>
        <dbReference type="SAM" id="Phobius"/>
    </source>
</evidence>
<dbReference type="EMBL" id="NBCO01000035">
    <property type="protein sequence ID" value="ORC85426.1"/>
    <property type="molecule type" value="Genomic_DNA"/>
</dbReference>
<protein>
    <submittedName>
        <fullName evidence="3">Uncharacterized protein</fullName>
    </submittedName>
</protein>
<keyword evidence="4" id="KW-1185">Reference proteome</keyword>
<keyword evidence="2" id="KW-0472">Membrane</keyword>
<dbReference type="Proteomes" id="UP000192257">
    <property type="component" value="Unassembled WGS sequence"/>
</dbReference>